<reference evidence="2" key="1">
    <citation type="submission" date="2020-12" db="EMBL/GenBank/DDBJ databases">
        <title>Metabolic potential, ecology and presence of endohyphal bacteria is reflected in genomic diversity of Mucoromycotina.</title>
        <authorList>
            <person name="Muszewska A."/>
            <person name="Okrasinska A."/>
            <person name="Steczkiewicz K."/>
            <person name="Drgas O."/>
            <person name="Orlowska M."/>
            <person name="Perlinska-Lenart U."/>
            <person name="Aleksandrzak-Piekarczyk T."/>
            <person name="Szatraj K."/>
            <person name="Zielenkiewicz U."/>
            <person name="Pilsyk S."/>
            <person name="Malc E."/>
            <person name="Mieczkowski P."/>
            <person name="Kruszewska J.S."/>
            <person name="Biernat P."/>
            <person name="Pawlowska J."/>
        </authorList>
    </citation>
    <scope>NUCLEOTIDE SEQUENCE</scope>
    <source>
        <strain evidence="2">WA0000067209</strain>
    </source>
</reference>
<feature type="region of interest" description="Disordered" evidence="1">
    <location>
        <begin position="1"/>
        <end position="21"/>
    </location>
</feature>
<evidence type="ECO:0000313" key="2">
    <source>
        <dbReference type="EMBL" id="KAG2175611.1"/>
    </source>
</evidence>
<evidence type="ECO:0000256" key="1">
    <source>
        <dbReference type="SAM" id="MobiDB-lite"/>
    </source>
</evidence>
<dbReference type="EMBL" id="JAEPQZ010000011">
    <property type="protein sequence ID" value="KAG2175611.1"/>
    <property type="molecule type" value="Genomic_DNA"/>
</dbReference>
<comment type="caution">
    <text evidence="2">The sequence shown here is derived from an EMBL/GenBank/DDBJ whole genome shotgun (WGS) entry which is preliminary data.</text>
</comment>
<gene>
    <name evidence="2" type="ORF">INT43_001258</name>
</gene>
<name>A0A8H7U8A0_MORIS</name>
<evidence type="ECO:0000313" key="3">
    <source>
        <dbReference type="Proteomes" id="UP000654370"/>
    </source>
</evidence>
<dbReference type="AlphaFoldDB" id="A0A8H7U8A0"/>
<feature type="compositionally biased region" description="Basic residues" evidence="1">
    <location>
        <begin position="1"/>
        <end position="10"/>
    </location>
</feature>
<dbReference type="OrthoDB" id="2290958at2759"/>
<proteinExistence type="predicted"/>
<protein>
    <submittedName>
        <fullName evidence="2">Uncharacterized protein</fullName>
    </submittedName>
</protein>
<sequence length="401" mass="44736">MTSAFKKRSRSTSTASSTQPEHSKILVAKLNKLRSTSLALFSRIASSVNSTTPRQDYIKRERSFSFATPTDPSYQHRNLDTLVRDPRLLGRVNKYRSTLSVDTPVIEEPHLLTVSNDPSDNKRYDNVYQAQWRAAQDYVKADTLRPPVAYPQVQFMKGGLTEDANPEMTVKSEELTAREFADMTGIKIISDDEPDDDTHVMDRVETRASGLTADRVHQSTITTTSSVHSADTHACSIKCKPQIWDSGFWQKPESCMAQCSPCEQIPIQAIHVKIDDKPRPNTLHTSTASSEDTTSTLFTCNTASSCSSSVDSDTVLSRSQQHDSNKETEAPFISNLRRASCTSNVKRNEQGGVVIKKGRFHICLGDTQDTDIPSSTEDDTIREWKRKSIIPNVADDNTLKL</sequence>
<dbReference type="Proteomes" id="UP000654370">
    <property type="component" value="Unassembled WGS sequence"/>
</dbReference>
<accession>A0A8H7U8A0</accession>
<keyword evidence="3" id="KW-1185">Reference proteome</keyword>
<organism evidence="2 3">
    <name type="scientific">Mortierella isabellina</name>
    <name type="common">Filamentous fungus</name>
    <name type="synonym">Umbelopsis isabellina</name>
    <dbReference type="NCBI Taxonomy" id="91625"/>
    <lineage>
        <taxon>Eukaryota</taxon>
        <taxon>Fungi</taxon>
        <taxon>Fungi incertae sedis</taxon>
        <taxon>Mucoromycota</taxon>
        <taxon>Mucoromycotina</taxon>
        <taxon>Umbelopsidomycetes</taxon>
        <taxon>Umbelopsidales</taxon>
        <taxon>Umbelopsidaceae</taxon>
        <taxon>Umbelopsis</taxon>
    </lineage>
</organism>